<feature type="transmembrane region" description="Helical" evidence="4">
    <location>
        <begin position="82"/>
        <end position="97"/>
    </location>
</feature>
<evidence type="ECO:0000313" key="6">
    <source>
        <dbReference type="EMBL" id="QKH38872.1"/>
    </source>
</evidence>
<sequence length="278" mass="30381">MIGIGPFSIQSIGVVAAVLLSWLVTRALARRLPDASHRLAGAVLLDAVFWGVVAARLGYIAFWWEDYFAAPMSLIAIGDGGYYWWVGVPATLAFVWWRTRTMPAPRRPIYVGVLAGVVAWFAGGAVLPLLHEPPRLPDLQLATLDGKPIALRSYEGKPLVVNLWASWCPPCRREMPVLEQAQSVFPDVGIVLVNQGESAQLAHDFIQDEGLALSNVLLDPASASMRAVNSRGLPTTLFFDAQGRLVDTHLGEITMASLKDKMSRRFDLPRGGIQDSPK</sequence>
<dbReference type="InterPro" id="IPR050553">
    <property type="entry name" value="Thioredoxin_ResA/DsbE_sf"/>
</dbReference>
<dbReference type="KEGG" id="apes:FOC84_29640"/>
<feature type="transmembrane region" description="Helical" evidence="4">
    <location>
        <begin position="12"/>
        <end position="29"/>
    </location>
</feature>
<evidence type="ECO:0000313" key="7">
    <source>
        <dbReference type="Proteomes" id="UP000500970"/>
    </source>
</evidence>
<dbReference type="InterPro" id="IPR036249">
    <property type="entry name" value="Thioredoxin-like_sf"/>
</dbReference>
<dbReference type="GO" id="GO:0005886">
    <property type="term" value="C:plasma membrane"/>
    <property type="evidence" value="ECO:0007669"/>
    <property type="project" value="InterPro"/>
</dbReference>
<keyword evidence="7" id="KW-1185">Reference proteome</keyword>
<feature type="transmembrane region" description="Helical" evidence="4">
    <location>
        <begin position="41"/>
        <end position="62"/>
    </location>
</feature>
<evidence type="ECO:0000256" key="2">
    <source>
        <dbReference type="ARBA" id="ARBA00022748"/>
    </source>
</evidence>
<proteinExistence type="predicted"/>
<keyword evidence="2" id="KW-0201">Cytochrome c-type biogenesis</keyword>
<keyword evidence="4" id="KW-0812">Transmembrane</keyword>
<dbReference type="GO" id="GO:0015036">
    <property type="term" value="F:disulfide oxidoreductase activity"/>
    <property type="evidence" value="ECO:0007669"/>
    <property type="project" value="UniProtKB-ARBA"/>
</dbReference>
<dbReference type="GO" id="GO:0042158">
    <property type="term" value="P:lipoprotein biosynthetic process"/>
    <property type="evidence" value="ECO:0007669"/>
    <property type="project" value="InterPro"/>
</dbReference>
<name>A0A7D4E193_9BURK</name>
<dbReference type="CDD" id="cd02966">
    <property type="entry name" value="TlpA_like_family"/>
    <property type="match status" value="1"/>
</dbReference>
<dbReference type="InterPro" id="IPR001640">
    <property type="entry name" value="Lgt"/>
</dbReference>
<dbReference type="Gene3D" id="3.40.30.10">
    <property type="entry name" value="Glutaredoxin"/>
    <property type="match status" value="1"/>
</dbReference>
<dbReference type="GO" id="GO:0030313">
    <property type="term" value="C:cell envelope"/>
    <property type="evidence" value="ECO:0007669"/>
    <property type="project" value="UniProtKB-SubCell"/>
</dbReference>
<dbReference type="Proteomes" id="UP000500970">
    <property type="component" value="Chromosome"/>
</dbReference>
<evidence type="ECO:0000259" key="5">
    <source>
        <dbReference type="PROSITE" id="PS51352"/>
    </source>
</evidence>
<dbReference type="PROSITE" id="PS51352">
    <property type="entry name" value="THIOREDOXIN_2"/>
    <property type="match status" value="1"/>
</dbReference>
<gene>
    <name evidence="6" type="ORF">FOC84_29640</name>
</gene>
<evidence type="ECO:0000256" key="4">
    <source>
        <dbReference type="SAM" id="Phobius"/>
    </source>
</evidence>
<dbReference type="RefSeq" id="WP_173148607.1">
    <property type="nucleotide sequence ID" value="NZ_CP053985.1"/>
</dbReference>
<dbReference type="EMBL" id="CP053985">
    <property type="protein sequence ID" value="QKH38872.1"/>
    <property type="molecule type" value="Genomic_DNA"/>
</dbReference>
<comment type="subcellular location">
    <subcellularLocation>
        <location evidence="1">Cell envelope</location>
    </subcellularLocation>
</comment>
<evidence type="ECO:0000256" key="1">
    <source>
        <dbReference type="ARBA" id="ARBA00004196"/>
    </source>
</evidence>
<keyword evidence="4" id="KW-1133">Transmembrane helix</keyword>
<feature type="transmembrane region" description="Helical" evidence="4">
    <location>
        <begin position="109"/>
        <end position="130"/>
    </location>
</feature>
<dbReference type="InterPro" id="IPR013740">
    <property type="entry name" value="Redoxin"/>
</dbReference>
<evidence type="ECO:0000256" key="3">
    <source>
        <dbReference type="ARBA" id="ARBA00023284"/>
    </source>
</evidence>
<dbReference type="AlphaFoldDB" id="A0A7D4E193"/>
<keyword evidence="3" id="KW-0676">Redox-active center</keyword>
<dbReference type="GO" id="GO:0017004">
    <property type="term" value="P:cytochrome complex assembly"/>
    <property type="evidence" value="ECO:0007669"/>
    <property type="project" value="UniProtKB-KW"/>
</dbReference>
<dbReference type="PROSITE" id="PS00194">
    <property type="entry name" value="THIOREDOXIN_1"/>
    <property type="match status" value="1"/>
</dbReference>
<protein>
    <submittedName>
        <fullName evidence="6">TlpA family protein disulfide reductase</fullName>
    </submittedName>
</protein>
<organism evidence="6 7">
    <name type="scientific">Achromobacter pestifer</name>
    <dbReference type="NCBI Taxonomy" id="1353889"/>
    <lineage>
        <taxon>Bacteria</taxon>
        <taxon>Pseudomonadati</taxon>
        <taxon>Pseudomonadota</taxon>
        <taxon>Betaproteobacteria</taxon>
        <taxon>Burkholderiales</taxon>
        <taxon>Alcaligenaceae</taxon>
        <taxon>Achromobacter</taxon>
    </lineage>
</organism>
<dbReference type="Pfam" id="PF01790">
    <property type="entry name" value="LGT"/>
    <property type="match status" value="1"/>
</dbReference>
<feature type="domain" description="Thioredoxin" evidence="5">
    <location>
        <begin position="130"/>
        <end position="267"/>
    </location>
</feature>
<dbReference type="GO" id="GO:0008961">
    <property type="term" value="F:phosphatidylglycerol-prolipoprotein diacylglyceryl transferase activity"/>
    <property type="evidence" value="ECO:0007669"/>
    <property type="project" value="InterPro"/>
</dbReference>
<dbReference type="PANTHER" id="PTHR42852">
    <property type="entry name" value="THIOL:DISULFIDE INTERCHANGE PROTEIN DSBE"/>
    <property type="match status" value="1"/>
</dbReference>
<keyword evidence="4" id="KW-0472">Membrane</keyword>
<dbReference type="InterPro" id="IPR013766">
    <property type="entry name" value="Thioredoxin_domain"/>
</dbReference>
<dbReference type="InterPro" id="IPR017937">
    <property type="entry name" value="Thioredoxin_CS"/>
</dbReference>
<reference evidence="6 7" key="1">
    <citation type="submission" date="2020-05" db="EMBL/GenBank/DDBJ databases">
        <title>FDA dAtabase for Regulatory Grade micrObial Sequences (FDA-ARGOS): Supporting development and validation of Infectious Disease Dx tests.</title>
        <authorList>
            <person name="Sproer C."/>
            <person name="Gronow S."/>
            <person name="Severitt S."/>
            <person name="Schroder I."/>
            <person name="Tallon L."/>
            <person name="Sadzewicz L."/>
            <person name="Zhao X."/>
            <person name="Vavikolanu K."/>
            <person name="Mehta A."/>
            <person name="Aluvathingal J."/>
            <person name="Nadendla S."/>
            <person name="Myers T."/>
            <person name="Yan Y."/>
            <person name="Sichtig H."/>
        </authorList>
    </citation>
    <scope>NUCLEOTIDE SEQUENCE [LARGE SCALE GENOMIC DNA]</scope>
    <source>
        <strain evidence="6 7">FDAARGOS_790</strain>
    </source>
</reference>
<accession>A0A7D4E193</accession>
<dbReference type="SUPFAM" id="SSF52833">
    <property type="entry name" value="Thioredoxin-like"/>
    <property type="match status" value="1"/>
</dbReference>
<dbReference type="Pfam" id="PF08534">
    <property type="entry name" value="Redoxin"/>
    <property type="match status" value="1"/>
</dbReference>
<dbReference type="PANTHER" id="PTHR42852:SF18">
    <property type="entry name" value="CHROMOSOME UNDETERMINED SCAFFOLD_47, WHOLE GENOME SHOTGUN SEQUENCE"/>
    <property type="match status" value="1"/>
</dbReference>